<gene>
    <name evidence="2" type="ORF">Taro_031903</name>
</gene>
<name>A0A843VVW1_COLES</name>
<reference evidence="2" key="1">
    <citation type="submission" date="2017-07" db="EMBL/GenBank/DDBJ databases">
        <title>Taro Niue Genome Assembly and Annotation.</title>
        <authorList>
            <person name="Atibalentja N."/>
            <person name="Keating K."/>
            <person name="Fields C.J."/>
        </authorList>
    </citation>
    <scope>NUCLEOTIDE SEQUENCE</scope>
    <source>
        <strain evidence="2">Niue_2</strain>
        <tissue evidence="2">Leaf</tissue>
    </source>
</reference>
<organism evidence="2 3">
    <name type="scientific">Colocasia esculenta</name>
    <name type="common">Wild taro</name>
    <name type="synonym">Arum esculentum</name>
    <dbReference type="NCBI Taxonomy" id="4460"/>
    <lineage>
        <taxon>Eukaryota</taxon>
        <taxon>Viridiplantae</taxon>
        <taxon>Streptophyta</taxon>
        <taxon>Embryophyta</taxon>
        <taxon>Tracheophyta</taxon>
        <taxon>Spermatophyta</taxon>
        <taxon>Magnoliopsida</taxon>
        <taxon>Liliopsida</taxon>
        <taxon>Araceae</taxon>
        <taxon>Aroideae</taxon>
        <taxon>Colocasieae</taxon>
        <taxon>Colocasia</taxon>
    </lineage>
</organism>
<dbReference type="AlphaFoldDB" id="A0A843VVW1"/>
<evidence type="ECO:0000256" key="1">
    <source>
        <dbReference type="SAM" id="MobiDB-lite"/>
    </source>
</evidence>
<feature type="region of interest" description="Disordered" evidence="1">
    <location>
        <begin position="24"/>
        <end position="88"/>
    </location>
</feature>
<feature type="non-terminal residue" evidence="2">
    <location>
        <position position="193"/>
    </location>
</feature>
<keyword evidence="3" id="KW-1185">Reference proteome</keyword>
<proteinExistence type="predicted"/>
<comment type="caution">
    <text evidence="2">The sequence shown here is derived from an EMBL/GenBank/DDBJ whole genome shotgun (WGS) entry which is preliminary data.</text>
</comment>
<sequence>MENYAEQIAVTSCLVFVNEDAPATIAKEQRPTSPQAPKKRPPSIHLKRKSGAKVASKKAAQPVAEEEAKEAEEEEEVAEQTRPQAIIETRPLSKEGVFSELGLVVVSDQSDESSSEERVGASMPQGPIAGRTEVVAAAGASSTIAVEQTVAEGKAITAQGSTSGGADEAVRAVEVPKGATIPISPTGAAVERR</sequence>
<accession>A0A843VVW1</accession>
<dbReference type="Proteomes" id="UP000652761">
    <property type="component" value="Unassembled WGS sequence"/>
</dbReference>
<feature type="compositionally biased region" description="Basic residues" evidence="1">
    <location>
        <begin position="37"/>
        <end position="51"/>
    </location>
</feature>
<feature type="compositionally biased region" description="Acidic residues" evidence="1">
    <location>
        <begin position="64"/>
        <end position="78"/>
    </location>
</feature>
<evidence type="ECO:0000313" key="2">
    <source>
        <dbReference type="EMBL" id="MQL99186.1"/>
    </source>
</evidence>
<dbReference type="EMBL" id="NMUH01002310">
    <property type="protein sequence ID" value="MQL99186.1"/>
    <property type="molecule type" value="Genomic_DNA"/>
</dbReference>
<protein>
    <submittedName>
        <fullName evidence="2">Uncharacterized protein</fullName>
    </submittedName>
</protein>
<evidence type="ECO:0000313" key="3">
    <source>
        <dbReference type="Proteomes" id="UP000652761"/>
    </source>
</evidence>
<feature type="compositionally biased region" description="Low complexity" evidence="1">
    <location>
        <begin position="52"/>
        <end position="63"/>
    </location>
</feature>